<keyword evidence="10 13" id="KW-0660">Purine salvage</keyword>
<dbReference type="CDD" id="cd06223">
    <property type="entry name" value="PRTases_typeI"/>
    <property type="match status" value="1"/>
</dbReference>
<dbReference type="EMBL" id="HBIN01014303">
    <property type="protein sequence ID" value="CAE0440679.1"/>
    <property type="molecule type" value="Transcribed_RNA"/>
</dbReference>
<protein>
    <recommendedName>
        <fullName evidence="5 13">Hypoxanthine phosphoribosyltransferase</fullName>
        <ecNumber evidence="5 13">2.4.2.8</ecNumber>
    </recommendedName>
</protein>
<comment type="cofactor">
    <cofactor evidence="1 13">
        <name>Mg(2+)</name>
        <dbReference type="ChEBI" id="CHEBI:18420"/>
    </cofactor>
</comment>
<sequence>MENKIRTAEGVDEGEGSVQYNPVPVSLDDTNLAVDGELLNGLFNFKNLLERKLVPANFPGEKKVLENGETSEEYELQVAKATCPPEWGNNLLRVSITEAQIQAKVKELADRISRDYEGKEFVAVGLLTGAICFMTDLLKYMRTPYTIDFIACSSYGKGTVSKGSPVMKKDMSTDPAGKHILLIEDIIDTGGTLHWLKNYLAAKNCASIKIACLLDKKARRSEKARSVHIDYAGFDCPNDFVVGYGMDFAGHYRCLPFVGVLKPEAYKSK</sequence>
<dbReference type="PANTHER" id="PTHR43340:SF1">
    <property type="entry name" value="HYPOXANTHINE PHOSPHORIBOSYLTRANSFERASE"/>
    <property type="match status" value="1"/>
</dbReference>
<feature type="domain" description="Phosphoribosyltransferase" evidence="15">
    <location>
        <begin position="100"/>
        <end position="248"/>
    </location>
</feature>
<evidence type="ECO:0000256" key="11">
    <source>
        <dbReference type="ARBA" id="ARBA00022741"/>
    </source>
</evidence>
<dbReference type="InterPro" id="IPR050408">
    <property type="entry name" value="HGPRT"/>
</dbReference>
<dbReference type="GO" id="GO:0046100">
    <property type="term" value="P:hypoxanthine metabolic process"/>
    <property type="evidence" value="ECO:0007669"/>
    <property type="project" value="TreeGrafter"/>
</dbReference>
<dbReference type="EC" id="2.4.2.8" evidence="5 13"/>
<comment type="pathway">
    <text evidence="3 13">Purine metabolism; IMP biosynthesis via salvage pathway; IMP from hypoxanthine: step 1/1.</text>
</comment>
<dbReference type="FunFam" id="3.40.50.2020:FF:000006">
    <property type="entry name" value="Hypoxanthine phosphoribosyltransferase"/>
    <property type="match status" value="1"/>
</dbReference>
<dbReference type="GO" id="GO:0000287">
    <property type="term" value="F:magnesium ion binding"/>
    <property type="evidence" value="ECO:0007669"/>
    <property type="project" value="TreeGrafter"/>
</dbReference>
<evidence type="ECO:0000259" key="15">
    <source>
        <dbReference type="Pfam" id="PF00156"/>
    </source>
</evidence>
<keyword evidence="6 13" id="KW-0963">Cytoplasm</keyword>
<evidence type="ECO:0000256" key="13">
    <source>
        <dbReference type="RuleBase" id="RU364099"/>
    </source>
</evidence>
<keyword evidence="8 13" id="KW-0808">Transferase</keyword>
<dbReference type="GO" id="GO:0000166">
    <property type="term" value="F:nucleotide binding"/>
    <property type="evidence" value="ECO:0007669"/>
    <property type="project" value="UniProtKB-KW"/>
</dbReference>
<evidence type="ECO:0000256" key="3">
    <source>
        <dbReference type="ARBA" id="ARBA00004669"/>
    </source>
</evidence>
<reference evidence="16" key="1">
    <citation type="submission" date="2021-01" db="EMBL/GenBank/DDBJ databases">
        <authorList>
            <person name="Corre E."/>
            <person name="Pelletier E."/>
            <person name="Niang G."/>
            <person name="Scheremetjew M."/>
            <person name="Finn R."/>
            <person name="Kale V."/>
            <person name="Holt S."/>
            <person name="Cochrane G."/>
            <person name="Meng A."/>
            <person name="Brown T."/>
            <person name="Cohen L."/>
        </authorList>
    </citation>
    <scope>NUCLEOTIDE SEQUENCE</scope>
    <source>
        <strain evidence="16">GSBS06</strain>
    </source>
</reference>
<dbReference type="NCBIfam" id="TIGR01203">
    <property type="entry name" value="HGPRTase"/>
    <property type="match status" value="1"/>
</dbReference>
<organism evidence="16">
    <name type="scientific">Aplanochytrium stocchinoi</name>
    <dbReference type="NCBI Taxonomy" id="215587"/>
    <lineage>
        <taxon>Eukaryota</taxon>
        <taxon>Sar</taxon>
        <taxon>Stramenopiles</taxon>
        <taxon>Bigyra</taxon>
        <taxon>Labyrinthulomycetes</taxon>
        <taxon>Thraustochytrida</taxon>
        <taxon>Thraustochytriidae</taxon>
        <taxon>Aplanochytrium</taxon>
    </lineage>
</organism>
<keyword evidence="12 13" id="KW-0460">Magnesium</keyword>
<evidence type="ECO:0000256" key="7">
    <source>
        <dbReference type="ARBA" id="ARBA00022676"/>
    </source>
</evidence>
<evidence type="ECO:0000256" key="4">
    <source>
        <dbReference type="ARBA" id="ARBA00008391"/>
    </source>
</evidence>
<evidence type="ECO:0000256" key="5">
    <source>
        <dbReference type="ARBA" id="ARBA00011895"/>
    </source>
</evidence>
<gene>
    <name evidence="16" type="ORF">ASTO00021_LOCUS10814</name>
</gene>
<keyword evidence="11 13" id="KW-0547">Nucleotide-binding</keyword>
<evidence type="ECO:0000256" key="9">
    <source>
        <dbReference type="ARBA" id="ARBA00022723"/>
    </source>
</evidence>
<dbReference type="SUPFAM" id="SSF53271">
    <property type="entry name" value="PRTase-like"/>
    <property type="match status" value="1"/>
</dbReference>
<comment type="subcellular location">
    <subcellularLocation>
        <location evidence="2 13">Cytoplasm</location>
    </subcellularLocation>
</comment>
<evidence type="ECO:0000256" key="10">
    <source>
        <dbReference type="ARBA" id="ARBA00022726"/>
    </source>
</evidence>
<evidence type="ECO:0000256" key="2">
    <source>
        <dbReference type="ARBA" id="ARBA00004496"/>
    </source>
</evidence>
<dbReference type="InterPro" id="IPR005904">
    <property type="entry name" value="Hxn_phspho_trans"/>
</dbReference>
<accession>A0A7S3PIS4</accession>
<evidence type="ECO:0000256" key="8">
    <source>
        <dbReference type="ARBA" id="ARBA00022679"/>
    </source>
</evidence>
<dbReference type="InterPro" id="IPR000836">
    <property type="entry name" value="PRTase_dom"/>
</dbReference>
<dbReference type="Pfam" id="PF00156">
    <property type="entry name" value="Pribosyltran"/>
    <property type="match status" value="1"/>
</dbReference>
<dbReference type="PANTHER" id="PTHR43340">
    <property type="entry name" value="HYPOXANTHINE-GUANINE PHOSPHORIBOSYLTRANSFERASE"/>
    <property type="match status" value="1"/>
</dbReference>
<evidence type="ECO:0000256" key="14">
    <source>
        <dbReference type="SAM" id="MobiDB-lite"/>
    </source>
</evidence>
<evidence type="ECO:0000256" key="1">
    <source>
        <dbReference type="ARBA" id="ARBA00001946"/>
    </source>
</evidence>
<dbReference type="GO" id="GO:0004422">
    <property type="term" value="F:hypoxanthine phosphoribosyltransferase activity"/>
    <property type="evidence" value="ECO:0007669"/>
    <property type="project" value="InterPro"/>
</dbReference>
<dbReference type="GO" id="GO:0032263">
    <property type="term" value="P:GMP salvage"/>
    <property type="evidence" value="ECO:0007669"/>
    <property type="project" value="TreeGrafter"/>
</dbReference>
<proteinExistence type="inferred from homology"/>
<dbReference type="InterPro" id="IPR029057">
    <property type="entry name" value="PRTase-like"/>
</dbReference>
<dbReference type="UniPathway" id="UPA00591">
    <property type="reaction ID" value="UER00648"/>
</dbReference>
<dbReference type="AlphaFoldDB" id="A0A7S3PIS4"/>
<comment type="catalytic activity">
    <reaction evidence="13">
        <text>IMP + diphosphate = hypoxanthine + 5-phospho-alpha-D-ribose 1-diphosphate</text>
        <dbReference type="Rhea" id="RHEA:17973"/>
        <dbReference type="ChEBI" id="CHEBI:17368"/>
        <dbReference type="ChEBI" id="CHEBI:33019"/>
        <dbReference type="ChEBI" id="CHEBI:58017"/>
        <dbReference type="ChEBI" id="CHEBI:58053"/>
        <dbReference type="EC" id="2.4.2.8"/>
    </reaction>
</comment>
<keyword evidence="7 13" id="KW-0328">Glycosyltransferase</keyword>
<dbReference type="Gene3D" id="3.40.50.2020">
    <property type="match status" value="1"/>
</dbReference>
<keyword evidence="9 13" id="KW-0479">Metal-binding</keyword>
<comment type="similarity">
    <text evidence="4 13">Belongs to the purine/pyrimidine phosphoribosyltransferase family.</text>
</comment>
<dbReference type="GO" id="GO:0032264">
    <property type="term" value="P:IMP salvage"/>
    <property type="evidence" value="ECO:0007669"/>
    <property type="project" value="UniProtKB-UniPathway"/>
</dbReference>
<dbReference type="GO" id="GO:0006166">
    <property type="term" value="P:purine ribonucleoside salvage"/>
    <property type="evidence" value="ECO:0007669"/>
    <property type="project" value="UniProtKB-KW"/>
</dbReference>
<dbReference type="GO" id="GO:0005829">
    <property type="term" value="C:cytosol"/>
    <property type="evidence" value="ECO:0007669"/>
    <property type="project" value="TreeGrafter"/>
</dbReference>
<evidence type="ECO:0000256" key="6">
    <source>
        <dbReference type="ARBA" id="ARBA00022490"/>
    </source>
</evidence>
<name>A0A7S3PIS4_9STRA</name>
<evidence type="ECO:0000313" key="16">
    <source>
        <dbReference type="EMBL" id="CAE0440679.1"/>
    </source>
</evidence>
<feature type="region of interest" description="Disordered" evidence="14">
    <location>
        <begin position="1"/>
        <end position="22"/>
    </location>
</feature>
<evidence type="ECO:0000256" key="12">
    <source>
        <dbReference type="ARBA" id="ARBA00022842"/>
    </source>
</evidence>
<dbReference type="GO" id="GO:0006178">
    <property type="term" value="P:guanine salvage"/>
    <property type="evidence" value="ECO:0007669"/>
    <property type="project" value="TreeGrafter"/>
</dbReference>